<proteinExistence type="predicted"/>
<name>V8CMC2_9BACT</name>
<evidence type="ECO:0000313" key="2">
    <source>
        <dbReference type="Proteomes" id="UP000018727"/>
    </source>
</evidence>
<organism evidence="1 2">
    <name type="scientific">Prevotella nigrescens CC14M</name>
    <dbReference type="NCBI Taxonomy" id="1073366"/>
    <lineage>
        <taxon>Bacteria</taxon>
        <taxon>Pseudomonadati</taxon>
        <taxon>Bacteroidota</taxon>
        <taxon>Bacteroidia</taxon>
        <taxon>Bacteroidales</taxon>
        <taxon>Prevotellaceae</taxon>
        <taxon>Prevotella</taxon>
    </lineage>
</organism>
<dbReference type="AlphaFoldDB" id="V8CMC2"/>
<gene>
    <name evidence="1" type="ORF">HMPREF1173_01680</name>
</gene>
<keyword evidence="2" id="KW-1185">Reference proteome</keyword>
<dbReference type="Proteomes" id="UP000018727">
    <property type="component" value="Unassembled WGS sequence"/>
</dbReference>
<reference evidence="1 2" key="1">
    <citation type="submission" date="2013-10" db="EMBL/GenBank/DDBJ databases">
        <title>The Genome Sequence of Prevotella nigrescens CC14M.</title>
        <authorList>
            <consortium name="The Broad Institute Genomics Platform"/>
            <person name="Earl A."/>
            <person name="Allen-Vercoe E."/>
            <person name="Daigneault M."/>
            <person name="Young S.K."/>
            <person name="Zeng Q."/>
            <person name="Gargeya S."/>
            <person name="Fitzgerald M."/>
            <person name="Abouelleil A."/>
            <person name="Alvarado L."/>
            <person name="Chapman S.B."/>
            <person name="Gainer-Dewar J."/>
            <person name="Goldberg J."/>
            <person name="Griggs A."/>
            <person name="Gujja S."/>
            <person name="Hansen M."/>
            <person name="Howarth C."/>
            <person name="Imamovic A."/>
            <person name="Ireland A."/>
            <person name="Larimer J."/>
            <person name="McCowan C."/>
            <person name="Murphy C."/>
            <person name="Pearson M."/>
            <person name="Poon T.W."/>
            <person name="Priest M."/>
            <person name="Roberts A."/>
            <person name="Saif S."/>
            <person name="Shea T."/>
            <person name="Sykes S."/>
            <person name="Wortman J."/>
            <person name="Nusbaum C."/>
            <person name="Birren B."/>
        </authorList>
    </citation>
    <scope>NUCLEOTIDE SEQUENCE [LARGE SCALE GENOMIC DNA]</scope>
    <source>
        <strain evidence="1 2">CC14M</strain>
    </source>
</reference>
<accession>V8CMC2</accession>
<comment type="caution">
    <text evidence="1">The sequence shown here is derived from an EMBL/GenBank/DDBJ whole genome shotgun (WGS) entry which is preliminary data.</text>
</comment>
<protein>
    <submittedName>
        <fullName evidence="1">Uncharacterized protein</fullName>
    </submittedName>
</protein>
<evidence type="ECO:0000313" key="1">
    <source>
        <dbReference type="EMBL" id="ETD28262.1"/>
    </source>
</evidence>
<sequence length="103" mass="11737">MMAALSVTYLLSILLQNLLFCIPIVAVLHGKSSCLAMQNNRFYDTKPPLLFFKRIIFTKPRLFSISPFKVHKISGNTIFSKQDCFFVGVKNAINLYSYILSIL</sequence>
<dbReference type="EMBL" id="AZJH01000025">
    <property type="protein sequence ID" value="ETD28262.1"/>
    <property type="molecule type" value="Genomic_DNA"/>
</dbReference>
<dbReference type="HOGENOM" id="CLU_2261220_0_0_10"/>